<dbReference type="Proteomes" id="UP000040453">
    <property type="component" value="Unassembled WGS sequence"/>
</dbReference>
<evidence type="ECO:0000256" key="10">
    <source>
        <dbReference type="PIRNR" id="PIRNR006268"/>
    </source>
</evidence>
<keyword evidence="6 10" id="KW-0274">FAD</keyword>
<evidence type="ECO:0000256" key="3">
    <source>
        <dbReference type="ARBA" id="ARBA00022630"/>
    </source>
</evidence>
<accession>A0A0A1MV72</accession>
<feature type="binding site" evidence="11">
    <location>
        <position position="180"/>
    </location>
    <ligand>
        <name>Mg(2+)</name>
        <dbReference type="ChEBI" id="CHEBI:18420"/>
    </ligand>
</feature>
<dbReference type="GO" id="GO:0005886">
    <property type="term" value="C:plasma membrane"/>
    <property type="evidence" value="ECO:0007669"/>
    <property type="project" value="UniProtKB-SubCell"/>
</dbReference>
<feature type="signal peptide" evidence="12">
    <location>
        <begin position="1"/>
        <end position="23"/>
    </location>
</feature>
<keyword evidence="14" id="KW-1185">Reference proteome</keyword>
<keyword evidence="12" id="KW-0732">Signal</keyword>
<gene>
    <name evidence="13" type="primary">apbE_2</name>
    <name evidence="13" type="ORF">BN997_02652</name>
</gene>
<comment type="subcellular location">
    <subcellularLocation>
        <location evidence="12">Cell inner membrane</location>
        <topology evidence="12">Lipid-anchor</topology>
        <orientation evidence="12">Periplasmic side</orientation>
    </subcellularLocation>
</comment>
<comment type="function">
    <text evidence="12">Flavin transferase that catalyzes the transfer of the FMN moiety of FAD and its covalent binding to the hydroxyl group of a threonine residue in a target flavoprotein.</text>
</comment>
<proteinExistence type="inferred from homology"/>
<evidence type="ECO:0000256" key="5">
    <source>
        <dbReference type="ARBA" id="ARBA00022723"/>
    </source>
</evidence>
<feature type="binding site" evidence="11">
    <location>
        <position position="298"/>
    </location>
    <ligand>
        <name>Mg(2+)</name>
        <dbReference type="ChEBI" id="CHEBI:18420"/>
    </ligand>
</feature>
<comment type="catalytic activity">
    <reaction evidence="9 10 12">
        <text>L-threonyl-[protein] + FAD = FMN-L-threonyl-[protein] + AMP + H(+)</text>
        <dbReference type="Rhea" id="RHEA:36847"/>
        <dbReference type="Rhea" id="RHEA-COMP:11060"/>
        <dbReference type="Rhea" id="RHEA-COMP:11061"/>
        <dbReference type="ChEBI" id="CHEBI:15378"/>
        <dbReference type="ChEBI" id="CHEBI:30013"/>
        <dbReference type="ChEBI" id="CHEBI:57692"/>
        <dbReference type="ChEBI" id="CHEBI:74257"/>
        <dbReference type="ChEBI" id="CHEBI:456215"/>
        <dbReference type="EC" id="2.7.1.180"/>
    </reaction>
</comment>
<dbReference type="InterPro" id="IPR024932">
    <property type="entry name" value="ApbE"/>
</dbReference>
<name>A0A0A1MV72_9BACI</name>
<evidence type="ECO:0000256" key="7">
    <source>
        <dbReference type="ARBA" id="ARBA00022842"/>
    </source>
</evidence>
<keyword evidence="12" id="KW-0997">Cell inner membrane</keyword>
<keyword evidence="12" id="KW-0472">Membrane</keyword>
<keyword evidence="4 10" id="KW-0808">Transferase</keyword>
<dbReference type="InterPro" id="IPR003374">
    <property type="entry name" value="ApbE-like_sf"/>
</dbReference>
<comment type="similarity">
    <text evidence="10 12">Belongs to the ApbE family.</text>
</comment>
<dbReference type="PANTHER" id="PTHR30040:SF2">
    <property type="entry name" value="FAD:PROTEIN FMN TRANSFERASE"/>
    <property type="match status" value="1"/>
</dbReference>
<dbReference type="AlphaFoldDB" id="A0A0A1MV72"/>
<evidence type="ECO:0000256" key="1">
    <source>
        <dbReference type="ARBA" id="ARBA00011955"/>
    </source>
</evidence>
<feature type="chain" id="PRO_5039763334" description="FAD:protein FMN transferase" evidence="12">
    <location>
        <begin position="24"/>
        <end position="350"/>
    </location>
</feature>
<evidence type="ECO:0000313" key="14">
    <source>
        <dbReference type="Proteomes" id="UP000040453"/>
    </source>
</evidence>
<dbReference type="STRING" id="545501.BN997_02652"/>
<evidence type="ECO:0000256" key="4">
    <source>
        <dbReference type="ARBA" id="ARBA00022679"/>
    </source>
</evidence>
<dbReference type="PIRSF" id="PIRSF006268">
    <property type="entry name" value="ApbE"/>
    <property type="match status" value="1"/>
</dbReference>
<dbReference type="PROSITE" id="PS51257">
    <property type="entry name" value="PROKAR_LIPOPROTEIN"/>
    <property type="match status" value="1"/>
</dbReference>
<dbReference type="RefSeq" id="WP_042532762.1">
    <property type="nucleotide sequence ID" value="NZ_CAXOIH010000018.1"/>
</dbReference>
<evidence type="ECO:0000256" key="2">
    <source>
        <dbReference type="ARBA" id="ARBA00016337"/>
    </source>
</evidence>
<evidence type="ECO:0000256" key="11">
    <source>
        <dbReference type="PIRSR" id="PIRSR006268-2"/>
    </source>
</evidence>
<evidence type="ECO:0000256" key="12">
    <source>
        <dbReference type="RuleBase" id="RU363002"/>
    </source>
</evidence>
<feature type="binding site" evidence="11">
    <location>
        <position position="294"/>
    </location>
    <ligand>
        <name>Mg(2+)</name>
        <dbReference type="ChEBI" id="CHEBI:18420"/>
    </ligand>
</feature>
<comment type="cofactor">
    <cofactor evidence="11">
        <name>Mg(2+)</name>
        <dbReference type="ChEBI" id="CHEBI:18420"/>
    </cofactor>
    <cofactor evidence="11">
        <name>Mn(2+)</name>
        <dbReference type="ChEBI" id="CHEBI:29035"/>
    </cofactor>
    <text evidence="11">Magnesium. Can also use manganese.</text>
</comment>
<dbReference type="Pfam" id="PF02424">
    <property type="entry name" value="ApbE"/>
    <property type="match status" value="1"/>
</dbReference>
<dbReference type="EC" id="2.7.1.180" evidence="1 10"/>
<dbReference type="Gene3D" id="3.10.520.10">
    <property type="entry name" value="ApbE-like domains"/>
    <property type="match status" value="1"/>
</dbReference>
<evidence type="ECO:0000256" key="9">
    <source>
        <dbReference type="ARBA" id="ARBA00048540"/>
    </source>
</evidence>
<dbReference type="GO" id="GO:0046872">
    <property type="term" value="F:metal ion binding"/>
    <property type="evidence" value="ECO:0007669"/>
    <property type="project" value="UniProtKB-UniRule"/>
</dbReference>
<keyword evidence="7 10" id="KW-0460">Magnesium</keyword>
<keyword evidence="12" id="KW-1003">Cell membrane</keyword>
<organism evidence="13 14">
    <name type="scientific">Oceanobacillus oncorhynchi</name>
    <dbReference type="NCBI Taxonomy" id="545501"/>
    <lineage>
        <taxon>Bacteria</taxon>
        <taxon>Bacillati</taxon>
        <taxon>Bacillota</taxon>
        <taxon>Bacilli</taxon>
        <taxon>Bacillales</taxon>
        <taxon>Bacillaceae</taxon>
        <taxon>Oceanobacillus</taxon>
    </lineage>
</organism>
<dbReference type="GO" id="GO:0016740">
    <property type="term" value="F:transferase activity"/>
    <property type="evidence" value="ECO:0007669"/>
    <property type="project" value="UniProtKB-UniRule"/>
</dbReference>
<dbReference type="EMBL" id="CDGG01000001">
    <property type="protein sequence ID" value="CEI82766.1"/>
    <property type="molecule type" value="Genomic_DNA"/>
</dbReference>
<evidence type="ECO:0000256" key="6">
    <source>
        <dbReference type="ARBA" id="ARBA00022827"/>
    </source>
</evidence>
<keyword evidence="3 10" id="KW-0285">Flavoprotein</keyword>
<protein>
    <recommendedName>
        <fullName evidence="2 10">FAD:protein FMN transferase</fullName>
        <ecNumber evidence="1 10">2.7.1.180</ecNumber>
    </recommendedName>
    <alternativeName>
        <fullName evidence="8 10">Flavin transferase</fullName>
    </alternativeName>
</protein>
<reference evidence="13 14" key="1">
    <citation type="submission" date="2014-11" db="EMBL/GenBank/DDBJ databases">
        <authorList>
            <person name="Urmite Genomes Urmite Genomes"/>
        </authorList>
    </citation>
    <scope>NUCLEOTIDE SEQUENCE [LARGE SCALE GENOMIC DNA]</scope>
    <source>
        <strain evidence="13 14">Oc5</strain>
    </source>
</reference>
<keyword evidence="12 13" id="KW-0449">Lipoprotein</keyword>
<dbReference type="SUPFAM" id="SSF143631">
    <property type="entry name" value="ApbE-like"/>
    <property type="match status" value="1"/>
</dbReference>
<dbReference type="PANTHER" id="PTHR30040">
    <property type="entry name" value="THIAMINE BIOSYNTHESIS LIPOPROTEIN APBE"/>
    <property type="match status" value="1"/>
</dbReference>
<evidence type="ECO:0000313" key="13">
    <source>
        <dbReference type="EMBL" id="CEI82766.1"/>
    </source>
</evidence>
<keyword evidence="5 10" id="KW-0479">Metal-binding</keyword>
<sequence length="350" mass="38397">MKKQIGISLMLLMLIIAGCSKNADSSSDASSLISNPYSETEFLLGTVITIKVYDKDKEPALDKVFDRIEVLEQQMTANEAGSEVAEINEQAGKDPVEVSEDVWQVIKQGKDYSELAEGSFDIAVGPLTSLWNIGMDDARKPLQEEIDDILPLIDYKKIELDEAEQSVMLTESSMRLDLGAIAKGYIADEVIELLEEEGVTTAVVDLGGNIYVMGNQTSGDPWVVGVQNPFLPMGETVGRLTASNQSIVTSGIYERFLEVEGEIYHHLLNPQTGYPFEGELASVSVISEHSIDGDALSTLLYSKGLEEGLDFIQQMQDAEAIFVTKDKNVYITDGLAGNFELTDEEFTLIE</sequence>
<dbReference type="OrthoDB" id="9778595at2"/>
<evidence type="ECO:0000256" key="8">
    <source>
        <dbReference type="ARBA" id="ARBA00031306"/>
    </source>
</evidence>